<organism evidence="1 2">
    <name type="scientific">Bombilactobacillus mellifer</name>
    <dbReference type="NCBI Taxonomy" id="1218492"/>
    <lineage>
        <taxon>Bacteria</taxon>
        <taxon>Bacillati</taxon>
        <taxon>Bacillota</taxon>
        <taxon>Bacilli</taxon>
        <taxon>Lactobacillales</taxon>
        <taxon>Lactobacillaceae</taxon>
        <taxon>Bombilactobacillus</taxon>
    </lineage>
</organism>
<dbReference type="EMBL" id="JXJQ01000010">
    <property type="protein sequence ID" value="KJY60752.1"/>
    <property type="molecule type" value="Genomic_DNA"/>
</dbReference>
<dbReference type="PATRIC" id="fig|1218492.5.peg.1494"/>
<protein>
    <recommendedName>
        <fullName evidence="3">DUF2922 domain-containing protein</fullName>
    </recommendedName>
</protein>
<keyword evidence="2" id="KW-1185">Reference proteome</keyword>
<dbReference type="AlphaFoldDB" id="A0A0F4LPJ6"/>
<dbReference type="InterPro" id="IPR021321">
    <property type="entry name" value="DUF2922"/>
</dbReference>
<dbReference type="HOGENOM" id="CLU_181401_0_0_9"/>
<dbReference type="RefSeq" id="WP_046317562.1">
    <property type="nucleotide sequence ID" value="NZ_JAMBJK010000002.1"/>
</dbReference>
<dbReference type="Proteomes" id="UP000033558">
    <property type="component" value="Unassembled WGS sequence"/>
</dbReference>
<evidence type="ECO:0008006" key="3">
    <source>
        <dbReference type="Google" id="ProtNLM"/>
    </source>
</evidence>
<name>A0A0F4LPJ6_9LACO</name>
<comment type="caution">
    <text evidence="1">The sequence shown here is derived from an EMBL/GenBank/DDBJ whole genome shotgun (WGS) entry which is preliminary data.</text>
</comment>
<evidence type="ECO:0000313" key="1">
    <source>
        <dbReference type="EMBL" id="KJY60752.1"/>
    </source>
</evidence>
<gene>
    <name evidence="1" type="ORF">JG30_14410</name>
</gene>
<dbReference type="STRING" id="1218492.JG30_14410"/>
<accession>A0A0F4LPJ6</accession>
<dbReference type="OrthoDB" id="2323347at2"/>
<reference evidence="1 2" key="1">
    <citation type="submission" date="2015-01" db="EMBL/GenBank/DDBJ databases">
        <title>Comparative genomics of the lactic acid bacteria isolated from the honey bee gut.</title>
        <authorList>
            <person name="Ellegaard K.M."/>
            <person name="Tamarit D."/>
            <person name="Javelind E."/>
            <person name="Olofsson T."/>
            <person name="Andersson S.G."/>
            <person name="Vasquez A."/>
        </authorList>
    </citation>
    <scope>NUCLEOTIDE SEQUENCE [LARGE SCALE GENOMIC DNA]</scope>
    <source>
        <strain evidence="1 2">Bin4</strain>
    </source>
</reference>
<dbReference type="Pfam" id="PF11148">
    <property type="entry name" value="DUF2922"/>
    <property type="match status" value="1"/>
</dbReference>
<proteinExistence type="predicted"/>
<evidence type="ECO:0000313" key="2">
    <source>
        <dbReference type="Proteomes" id="UP000033558"/>
    </source>
</evidence>
<sequence>MKTLKLGFKSASGKKHTLNLQYNGEKLSASKIRTQMQTIAAAHLFVQAGEEIYQQPVSAKYVDTIETVLF</sequence>